<proteinExistence type="predicted"/>
<feature type="compositionally biased region" description="Basic and acidic residues" evidence="1">
    <location>
        <begin position="312"/>
        <end position="323"/>
    </location>
</feature>
<feature type="compositionally biased region" description="Acidic residues" evidence="1">
    <location>
        <begin position="324"/>
        <end position="348"/>
    </location>
</feature>
<feature type="region of interest" description="Disordered" evidence="1">
    <location>
        <begin position="258"/>
        <end position="356"/>
    </location>
</feature>
<comment type="caution">
    <text evidence="2">The sequence shown here is derived from an EMBL/GenBank/DDBJ whole genome shotgun (WGS) entry which is preliminary data.</text>
</comment>
<dbReference type="PANTHER" id="PTHR35491:SF12">
    <property type="entry name" value="RRM DOMAIN-CONTAINING PROTEIN"/>
    <property type="match status" value="1"/>
</dbReference>
<dbReference type="PANTHER" id="PTHR35491">
    <property type="entry name" value="OS12G0638500-LIKE PROTEIN"/>
    <property type="match status" value="1"/>
</dbReference>
<dbReference type="CDD" id="cd05162">
    <property type="entry name" value="PWWP"/>
    <property type="match status" value="1"/>
</dbReference>
<name>A0ABQ8CVA3_BRANA</name>
<evidence type="ECO:0000313" key="3">
    <source>
        <dbReference type="Proteomes" id="UP000824890"/>
    </source>
</evidence>
<organism evidence="2 3">
    <name type="scientific">Brassica napus</name>
    <name type="common">Rape</name>
    <dbReference type="NCBI Taxonomy" id="3708"/>
    <lineage>
        <taxon>Eukaryota</taxon>
        <taxon>Viridiplantae</taxon>
        <taxon>Streptophyta</taxon>
        <taxon>Embryophyta</taxon>
        <taxon>Tracheophyta</taxon>
        <taxon>Spermatophyta</taxon>
        <taxon>Magnoliopsida</taxon>
        <taxon>eudicotyledons</taxon>
        <taxon>Gunneridae</taxon>
        <taxon>Pentapetalae</taxon>
        <taxon>rosids</taxon>
        <taxon>malvids</taxon>
        <taxon>Brassicales</taxon>
        <taxon>Brassicaceae</taxon>
        <taxon>Brassiceae</taxon>
        <taxon>Brassica</taxon>
    </lineage>
</organism>
<dbReference type="EMBL" id="JAGKQM010000006">
    <property type="protein sequence ID" value="KAH0920936.1"/>
    <property type="molecule type" value="Genomic_DNA"/>
</dbReference>
<evidence type="ECO:0000256" key="1">
    <source>
        <dbReference type="SAM" id="MobiDB-lite"/>
    </source>
</evidence>
<gene>
    <name evidence="2" type="ORF">HID58_020954</name>
</gene>
<protein>
    <submittedName>
        <fullName evidence="2">Uncharacterized protein</fullName>
    </submittedName>
</protein>
<reference evidence="2 3" key="1">
    <citation type="submission" date="2021-05" db="EMBL/GenBank/DDBJ databases">
        <title>Genome Assembly of Synthetic Allotetraploid Brassica napus Reveals Homoeologous Exchanges between Subgenomes.</title>
        <authorList>
            <person name="Davis J.T."/>
        </authorList>
    </citation>
    <scope>NUCLEOTIDE SEQUENCE [LARGE SCALE GENOMIC DNA]</scope>
    <source>
        <strain evidence="3">cv. Da-Ae</strain>
        <tissue evidence="2">Seedling</tissue>
    </source>
</reference>
<sequence length="413" mass="47409">MWKKGELVWVSLNPSDPWVPGRILDPCEPLGILVSFFDLMKPRYVPKPCLRSFDRDFETLVEDSLRFRRFVNRALQTHFWHISFGLWCSCQPPIDSPYLDRGYSLPCSPPLSSDSALSFVREMAVSRRVPLRRLAETNGSTAQILSFRRYAVDLNRSESVYEESDSNSARLATLERHATTRPLARCAKLMDSAEEQDWYLDPSNNSSDLSLRDPLPKDIHCCSVDKVVQSWNPRSPVISSDPCVMKACATMARRVETDVQVEEEHKSAVEELEDRNEKDVEDEKGHSETSDKEDETSKREEEVETENLNCSVREDGEAEKLQDTIDEEAGVETSDGECGDEEEEEEKAEESRSNKKVDLRKMTLGEWFEFMEVHVQKQIVEETEKMFELMRSKALRVDQYIAEQKQAMGKGSV</sequence>
<accession>A0ABQ8CVA3</accession>
<feature type="compositionally biased region" description="Basic and acidic residues" evidence="1">
    <location>
        <begin position="258"/>
        <end position="301"/>
    </location>
</feature>
<keyword evidence="3" id="KW-1185">Reference proteome</keyword>
<dbReference type="Proteomes" id="UP000824890">
    <property type="component" value="Unassembled WGS sequence"/>
</dbReference>
<evidence type="ECO:0000313" key="2">
    <source>
        <dbReference type="EMBL" id="KAH0920936.1"/>
    </source>
</evidence>